<reference evidence="2" key="1">
    <citation type="journal article" date="2018" name="DNA Res.">
        <title>Multiple hybrid de novo genome assembly of finger millet, an orphan allotetraploid crop.</title>
        <authorList>
            <person name="Hatakeyama M."/>
            <person name="Aluri S."/>
            <person name="Balachadran M.T."/>
            <person name="Sivarajan S.R."/>
            <person name="Patrignani A."/>
            <person name="Gruter S."/>
            <person name="Poveda L."/>
            <person name="Shimizu-Inatsugi R."/>
            <person name="Baeten J."/>
            <person name="Francoijs K.J."/>
            <person name="Nataraja K.N."/>
            <person name="Reddy Y.A.N."/>
            <person name="Phadnis S."/>
            <person name="Ravikumar R.L."/>
            <person name="Schlapbach R."/>
            <person name="Sreeman S.M."/>
            <person name="Shimizu K.K."/>
        </authorList>
    </citation>
    <scope>NUCLEOTIDE SEQUENCE</scope>
</reference>
<protein>
    <submittedName>
        <fullName evidence="2">Uncharacterized protein</fullName>
    </submittedName>
</protein>
<evidence type="ECO:0000313" key="2">
    <source>
        <dbReference type="EMBL" id="GJN33410.1"/>
    </source>
</evidence>
<gene>
    <name evidence="2" type="primary">gb22007</name>
    <name evidence="2" type="ORF">PR202_gb22007</name>
</gene>
<reference evidence="2" key="2">
    <citation type="submission" date="2021-12" db="EMBL/GenBank/DDBJ databases">
        <title>Resequencing data analysis of finger millet.</title>
        <authorList>
            <person name="Hatakeyama M."/>
            <person name="Aluri S."/>
            <person name="Balachadran M.T."/>
            <person name="Sivarajan S.R."/>
            <person name="Poveda L."/>
            <person name="Shimizu-Inatsugi R."/>
            <person name="Schlapbach R."/>
            <person name="Sreeman S.M."/>
            <person name="Shimizu K.K."/>
        </authorList>
    </citation>
    <scope>NUCLEOTIDE SEQUENCE</scope>
</reference>
<feature type="compositionally biased region" description="Basic and acidic residues" evidence="1">
    <location>
        <begin position="258"/>
        <end position="273"/>
    </location>
</feature>
<evidence type="ECO:0000313" key="3">
    <source>
        <dbReference type="Proteomes" id="UP001054889"/>
    </source>
</evidence>
<feature type="region of interest" description="Disordered" evidence="1">
    <location>
        <begin position="131"/>
        <end position="306"/>
    </location>
</feature>
<proteinExistence type="predicted"/>
<sequence>MDRSFFRRVPETDRGCVIVHGRLVSSTSFSILGSSPRVHLSHHLASAPAPPIGTLHAARYILTAAGSTFSATNKITEPSKTAKAATTEYYVFSSRIITKMATVRGLRLLASSRPSSSSIIRGNLQAVVHHRRRRRLLSASTTTEDGGAGDPALHSGEAPSEEYTDRPPRFSAAEDATTTATGGGYASKRQPSPSSSEPSKERVPPFAPSSGNKLGSHQGLADAASGSSFTQKRHSSSSETAAAAGRDAWEAATPGGEESARRKVREEDREYYRTHKPSPLAELEFADTRKPVTQATDSGAQDRFDADVTGAATVEDTADDSLARAEAMFRDAASRGNPEWPHSRVLAEMLARRNSQEHDAPWSS</sequence>
<dbReference type="PANTHER" id="PTHR35985:SF1">
    <property type="entry name" value="OS07G0675200 PROTEIN"/>
    <property type="match status" value="1"/>
</dbReference>
<accession>A0AAV5FEK7</accession>
<comment type="caution">
    <text evidence="2">The sequence shown here is derived from an EMBL/GenBank/DDBJ whole genome shotgun (WGS) entry which is preliminary data.</text>
</comment>
<evidence type="ECO:0000256" key="1">
    <source>
        <dbReference type="SAM" id="MobiDB-lite"/>
    </source>
</evidence>
<dbReference type="Proteomes" id="UP001054889">
    <property type="component" value="Unassembled WGS sequence"/>
</dbReference>
<keyword evidence="3" id="KW-1185">Reference proteome</keyword>
<name>A0AAV5FEK7_ELECO</name>
<feature type="compositionally biased region" description="Low complexity" evidence="1">
    <location>
        <begin position="187"/>
        <end position="197"/>
    </location>
</feature>
<dbReference type="AlphaFoldDB" id="A0AAV5FEK7"/>
<feature type="compositionally biased region" description="Low complexity" evidence="1">
    <location>
        <begin position="241"/>
        <end position="252"/>
    </location>
</feature>
<dbReference type="PANTHER" id="PTHR35985">
    <property type="entry name" value="OS07G0675200 PROTEIN"/>
    <property type="match status" value="1"/>
</dbReference>
<dbReference type="EMBL" id="BQKI01000084">
    <property type="protein sequence ID" value="GJN33410.1"/>
    <property type="molecule type" value="Genomic_DNA"/>
</dbReference>
<organism evidence="2 3">
    <name type="scientific">Eleusine coracana subsp. coracana</name>
    <dbReference type="NCBI Taxonomy" id="191504"/>
    <lineage>
        <taxon>Eukaryota</taxon>
        <taxon>Viridiplantae</taxon>
        <taxon>Streptophyta</taxon>
        <taxon>Embryophyta</taxon>
        <taxon>Tracheophyta</taxon>
        <taxon>Spermatophyta</taxon>
        <taxon>Magnoliopsida</taxon>
        <taxon>Liliopsida</taxon>
        <taxon>Poales</taxon>
        <taxon>Poaceae</taxon>
        <taxon>PACMAD clade</taxon>
        <taxon>Chloridoideae</taxon>
        <taxon>Cynodonteae</taxon>
        <taxon>Eleusininae</taxon>
        <taxon>Eleusine</taxon>
    </lineage>
</organism>